<dbReference type="Gene3D" id="3.40.50.2300">
    <property type="match status" value="1"/>
</dbReference>
<evidence type="ECO:0000256" key="1">
    <source>
        <dbReference type="ARBA" id="ARBA00022553"/>
    </source>
</evidence>
<dbReference type="PANTHER" id="PTHR44591:SF19">
    <property type="entry name" value="TWO-COMPONENT RESPONSE REGULATOR-RELATED"/>
    <property type="match status" value="1"/>
</dbReference>
<gene>
    <name evidence="3" type="ORF">DXN05_23065</name>
</gene>
<dbReference type="GO" id="GO:0000160">
    <property type="term" value="P:phosphorelay signal transduction system"/>
    <property type="evidence" value="ECO:0007669"/>
    <property type="project" value="InterPro"/>
</dbReference>
<name>A0A3E1NDC4_9BACT</name>
<dbReference type="Pfam" id="PF00072">
    <property type="entry name" value="Response_reg"/>
    <property type="match status" value="1"/>
</dbReference>
<dbReference type="PANTHER" id="PTHR44591">
    <property type="entry name" value="STRESS RESPONSE REGULATOR PROTEIN 1"/>
    <property type="match status" value="1"/>
</dbReference>
<reference evidence="3 4" key="1">
    <citation type="submission" date="2018-08" db="EMBL/GenBank/DDBJ databases">
        <title>Chitinophagaceae sp. K23C18032701, a novel bacterium isolated from forest soil.</title>
        <authorList>
            <person name="Wang C."/>
        </authorList>
    </citation>
    <scope>NUCLEOTIDE SEQUENCE [LARGE SCALE GENOMIC DNA]</scope>
    <source>
        <strain evidence="3 4">K23C18032701</strain>
    </source>
</reference>
<dbReference type="InterPro" id="IPR011006">
    <property type="entry name" value="CheY-like_superfamily"/>
</dbReference>
<accession>A0A3E1NDC4</accession>
<evidence type="ECO:0000259" key="2">
    <source>
        <dbReference type="SMART" id="SM00448"/>
    </source>
</evidence>
<sequence>MKEITVLYVDDEPNNLLAFKAAFRRTFTVFTAESAEEAMGILAKENIHILLSDQRMPRMTGIEFFEAILNQYPDPIRILITGYTDINAVIDAINRGQVYKYLTKPWQEDDIRIYIEKAYEVFRLRKENIELTDQLIDANRKLEFLARQNLLS</sequence>
<dbReference type="SUPFAM" id="SSF52172">
    <property type="entry name" value="CheY-like"/>
    <property type="match status" value="1"/>
</dbReference>
<dbReference type="CDD" id="cd17569">
    <property type="entry name" value="REC_HupR-like"/>
    <property type="match status" value="1"/>
</dbReference>
<dbReference type="OrthoDB" id="9781208at2"/>
<protein>
    <submittedName>
        <fullName evidence="3">Response regulator</fullName>
    </submittedName>
</protein>
<comment type="caution">
    <text evidence="3">The sequence shown here is derived from an EMBL/GenBank/DDBJ whole genome shotgun (WGS) entry which is preliminary data.</text>
</comment>
<keyword evidence="1" id="KW-0597">Phosphoprotein</keyword>
<keyword evidence="4" id="KW-1185">Reference proteome</keyword>
<organism evidence="3 4">
    <name type="scientific">Deminuibacter soli</name>
    <dbReference type="NCBI Taxonomy" id="2291815"/>
    <lineage>
        <taxon>Bacteria</taxon>
        <taxon>Pseudomonadati</taxon>
        <taxon>Bacteroidota</taxon>
        <taxon>Chitinophagia</taxon>
        <taxon>Chitinophagales</taxon>
        <taxon>Chitinophagaceae</taxon>
        <taxon>Deminuibacter</taxon>
    </lineage>
</organism>
<dbReference type="AlphaFoldDB" id="A0A3E1NDC4"/>
<evidence type="ECO:0000313" key="3">
    <source>
        <dbReference type="EMBL" id="RFM25844.1"/>
    </source>
</evidence>
<dbReference type="Proteomes" id="UP000261284">
    <property type="component" value="Unassembled WGS sequence"/>
</dbReference>
<dbReference type="InterPro" id="IPR050595">
    <property type="entry name" value="Bact_response_regulator"/>
</dbReference>
<dbReference type="SMART" id="SM00448">
    <property type="entry name" value="REC"/>
    <property type="match status" value="1"/>
</dbReference>
<dbReference type="RefSeq" id="WP_116849674.1">
    <property type="nucleotide sequence ID" value="NZ_QTJU01000014.1"/>
</dbReference>
<dbReference type="InterPro" id="IPR001789">
    <property type="entry name" value="Sig_transdc_resp-reg_receiver"/>
</dbReference>
<dbReference type="EMBL" id="QTJU01000014">
    <property type="protein sequence ID" value="RFM25844.1"/>
    <property type="molecule type" value="Genomic_DNA"/>
</dbReference>
<feature type="domain" description="Response regulatory" evidence="2">
    <location>
        <begin position="4"/>
        <end position="115"/>
    </location>
</feature>
<evidence type="ECO:0000313" key="4">
    <source>
        <dbReference type="Proteomes" id="UP000261284"/>
    </source>
</evidence>
<proteinExistence type="predicted"/>